<keyword evidence="4 6" id="KW-0472">Membrane</keyword>
<dbReference type="PANTHER" id="PTHR15549">
    <property type="entry name" value="PAIRED IMMUNOGLOBULIN-LIKE TYPE 2 RECEPTOR"/>
    <property type="match status" value="1"/>
</dbReference>
<dbReference type="OrthoDB" id="3068307at2759"/>
<dbReference type="GO" id="GO:0016020">
    <property type="term" value="C:membrane"/>
    <property type="evidence" value="ECO:0007669"/>
    <property type="project" value="UniProtKB-SubCell"/>
</dbReference>
<feature type="compositionally biased region" description="Polar residues" evidence="5">
    <location>
        <begin position="36"/>
        <end position="64"/>
    </location>
</feature>
<keyword evidence="2 6" id="KW-0812">Transmembrane</keyword>
<reference evidence="7 8" key="1">
    <citation type="journal article" date="2020" name="ISME J.">
        <title>Uncovering the hidden diversity of litter-decomposition mechanisms in mushroom-forming fungi.</title>
        <authorList>
            <person name="Floudas D."/>
            <person name="Bentzer J."/>
            <person name="Ahren D."/>
            <person name="Johansson T."/>
            <person name="Persson P."/>
            <person name="Tunlid A."/>
        </authorList>
    </citation>
    <scope>NUCLEOTIDE SEQUENCE [LARGE SCALE GENOMIC DNA]</scope>
    <source>
        <strain evidence="7 8">CBS 291.85</strain>
    </source>
</reference>
<feature type="region of interest" description="Disordered" evidence="5">
    <location>
        <begin position="209"/>
        <end position="240"/>
    </location>
</feature>
<feature type="compositionally biased region" description="Low complexity" evidence="5">
    <location>
        <begin position="65"/>
        <end position="87"/>
    </location>
</feature>
<dbReference type="GO" id="GO:0071944">
    <property type="term" value="C:cell periphery"/>
    <property type="evidence" value="ECO:0007669"/>
    <property type="project" value="UniProtKB-ARBA"/>
</dbReference>
<comment type="caution">
    <text evidence="7">The sequence shown here is derived from an EMBL/GenBank/DDBJ whole genome shotgun (WGS) entry which is preliminary data.</text>
</comment>
<name>A0A8H5C851_9AGAR</name>
<accession>A0A8H5C851</accession>
<dbReference type="AlphaFoldDB" id="A0A8H5C851"/>
<evidence type="ECO:0000313" key="7">
    <source>
        <dbReference type="EMBL" id="KAF5335888.1"/>
    </source>
</evidence>
<proteinExistence type="predicted"/>
<evidence type="ECO:0000256" key="3">
    <source>
        <dbReference type="ARBA" id="ARBA00022989"/>
    </source>
</evidence>
<evidence type="ECO:0000256" key="1">
    <source>
        <dbReference type="ARBA" id="ARBA00004167"/>
    </source>
</evidence>
<protein>
    <submittedName>
        <fullName evidence="7">Uncharacterized protein</fullName>
    </submittedName>
</protein>
<dbReference type="InterPro" id="IPR051694">
    <property type="entry name" value="Immunoregulatory_rcpt-like"/>
</dbReference>
<organism evidence="7 8">
    <name type="scientific">Tetrapyrgos nigripes</name>
    <dbReference type="NCBI Taxonomy" id="182062"/>
    <lineage>
        <taxon>Eukaryota</taxon>
        <taxon>Fungi</taxon>
        <taxon>Dikarya</taxon>
        <taxon>Basidiomycota</taxon>
        <taxon>Agaricomycotina</taxon>
        <taxon>Agaricomycetes</taxon>
        <taxon>Agaricomycetidae</taxon>
        <taxon>Agaricales</taxon>
        <taxon>Marasmiineae</taxon>
        <taxon>Marasmiaceae</taxon>
        <taxon>Tetrapyrgos</taxon>
    </lineage>
</organism>
<comment type="subcellular location">
    <subcellularLocation>
        <location evidence="1">Membrane</location>
        <topology evidence="1">Single-pass membrane protein</topology>
    </subcellularLocation>
</comment>
<feature type="compositionally biased region" description="Polar residues" evidence="5">
    <location>
        <begin position="88"/>
        <end position="103"/>
    </location>
</feature>
<feature type="region of interest" description="Disordered" evidence="5">
    <location>
        <begin position="27"/>
        <end position="103"/>
    </location>
</feature>
<evidence type="ECO:0000256" key="5">
    <source>
        <dbReference type="SAM" id="MobiDB-lite"/>
    </source>
</evidence>
<gene>
    <name evidence="7" type="ORF">D9758_017545</name>
</gene>
<keyword evidence="3 6" id="KW-1133">Transmembrane helix</keyword>
<dbReference type="EMBL" id="JAACJM010000234">
    <property type="protein sequence ID" value="KAF5335888.1"/>
    <property type="molecule type" value="Genomic_DNA"/>
</dbReference>
<evidence type="ECO:0000256" key="4">
    <source>
        <dbReference type="ARBA" id="ARBA00023136"/>
    </source>
</evidence>
<sequence>MVTTFTGTGPAVTTLVVTVGGETTKTIATTTATPTNSEPSGNSNSGTVETVATSTNSEPSGNSNSGTVETAATSTSSEPSGNSNSGTVETAATSTNSEPSGNSTSGFFANRVAVIGTFLAVGIVIIAVIVFLLLFVYRRKTRKRSVSGSEIGVQPFDLPPGYVSSSIPEGAGHSSSSLRPFGLKYNQSTIEPANQATPSSSVRQALELNSTSAPQNPEPSPSPLSHPNSSHSTIQTTSAPTVRQMHLQQEANDLHQQVRELQQTVNASNAGVQAAMARILGHIQALEVQFNSDWARGLTDEQPPTYTTVDSMTNA</sequence>
<feature type="transmembrane region" description="Helical" evidence="6">
    <location>
        <begin position="112"/>
        <end position="137"/>
    </location>
</feature>
<evidence type="ECO:0000313" key="8">
    <source>
        <dbReference type="Proteomes" id="UP000559256"/>
    </source>
</evidence>
<evidence type="ECO:0000256" key="2">
    <source>
        <dbReference type="ARBA" id="ARBA00022692"/>
    </source>
</evidence>
<evidence type="ECO:0000256" key="6">
    <source>
        <dbReference type="SAM" id="Phobius"/>
    </source>
</evidence>
<keyword evidence="8" id="KW-1185">Reference proteome</keyword>
<dbReference type="PANTHER" id="PTHR15549:SF30">
    <property type="entry name" value="MID2 DOMAIN-CONTAINING PROTEIN"/>
    <property type="match status" value="1"/>
</dbReference>
<dbReference type="Proteomes" id="UP000559256">
    <property type="component" value="Unassembled WGS sequence"/>
</dbReference>